<protein>
    <recommendedName>
        <fullName evidence="7 8">Multifunctional fusion protein</fullName>
    </recommendedName>
    <domain>
        <recommendedName>
            <fullName evidence="7">UDP-N-acetylmuramoyl-L-alanyl-D-glutamate--2,6-diaminopimelate ligase</fullName>
            <ecNumber evidence="7">6.3.2.13</ecNumber>
        </recommendedName>
        <alternativeName>
            <fullName evidence="7">Meso-A2pm-adding enzyme</fullName>
        </alternativeName>
        <alternativeName>
            <fullName evidence="7">Meso-diaminopimelate-adding enzyme</fullName>
        </alternativeName>
        <alternativeName>
            <fullName evidence="7">UDP-MurNAc-L-Ala-D-Glu:meso-diaminopimelate ligase</fullName>
        </alternativeName>
        <alternativeName>
            <fullName evidence="7">UDP-MurNAc-tripeptide synthetase</fullName>
        </alternativeName>
        <alternativeName>
            <fullName evidence="7">UDP-N-acetylmuramyl-tripeptide synthetase</fullName>
        </alternativeName>
    </domain>
    <domain>
        <recommendedName>
            <fullName evidence="8">UDP-N-acetylmuramoyl-tripeptide--D-alanyl-D-alanine ligase</fullName>
            <ecNumber evidence="8">6.3.2.10</ecNumber>
        </recommendedName>
        <alternativeName>
            <fullName evidence="8">D-alanyl-D-alanine-adding enzyme</fullName>
        </alternativeName>
    </domain>
</protein>
<dbReference type="GO" id="GO:0051301">
    <property type="term" value="P:cell division"/>
    <property type="evidence" value="ECO:0007669"/>
    <property type="project" value="UniProtKB-KW"/>
</dbReference>
<comment type="catalytic activity">
    <reaction evidence="8 10">
        <text>D-alanyl-D-alanine + UDP-N-acetyl-alpha-D-muramoyl-L-alanyl-gamma-D-glutamyl-meso-2,6-diaminopimelate + ATP = UDP-N-acetyl-alpha-D-muramoyl-L-alanyl-gamma-D-glutamyl-meso-2,6-diaminopimeloyl-D-alanyl-D-alanine + ADP + phosphate + H(+)</text>
        <dbReference type="Rhea" id="RHEA:28374"/>
        <dbReference type="ChEBI" id="CHEBI:15378"/>
        <dbReference type="ChEBI" id="CHEBI:30616"/>
        <dbReference type="ChEBI" id="CHEBI:43474"/>
        <dbReference type="ChEBI" id="CHEBI:57822"/>
        <dbReference type="ChEBI" id="CHEBI:61386"/>
        <dbReference type="ChEBI" id="CHEBI:83905"/>
        <dbReference type="ChEBI" id="CHEBI:456216"/>
        <dbReference type="EC" id="6.3.2.10"/>
    </reaction>
</comment>
<dbReference type="Proteomes" id="UP000823889">
    <property type="component" value="Unassembled WGS sequence"/>
</dbReference>
<dbReference type="PANTHER" id="PTHR23135:SF4">
    <property type="entry name" value="UDP-N-ACETYLMURAMOYL-L-ALANYL-D-GLUTAMATE--2,6-DIAMINOPIMELATE LIGASE MURE HOMOLOG, CHLOROPLASTIC"/>
    <property type="match status" value="1"/>
</dbReference>
<dbReference type="GO" id="GO:0047480">
    <property type="term" value="F:UDP-N-acetylmuramoyl-tripeptide-D-alanyl-D-alanine ligase activity"/>
    <property type="evidence" value="ECO:0007669"/>
    <property type="project" value="UniProtKB-UniRule"/>
</dbReference>
<dbReference type="Pfam" id="PF02875">
    <property type="entry name" value="Mur_ligase_C"/>
    <property type="match status" value="2"/>
</dbReference>
<dbReference type="NCBIfam" id="TIGR01085">
    <property type="entry name" value="murE"/>
    <property type="match status" value="1"/>
</dbReference>
<dbReference type="GO" id="GO:0008360">
    <property type="term" value="P:regulation of cell shape"/>
    <property type="evidence" value="ECO:0007669"/>
    <property type="project" value="UniProtKB-KW"/>
</dbReference>
<evidence type="ECO:0000259" key="12">
    <source>
        <dbReference type="Pfam" id="PF02875"/>
    </source>
</evidence>
<comment type="function">
    <text evidence="8 10">Involved in cell wall formation. Catalyzes the final step in the synthesis of UDP-N-acetylmuramoyl-pentapeptide, the precursor of murein.</text>
</comment>
<comment type="caution">
    <text evidence="14">The sequence shown here is derived from an EMBL/GenBank/DDBJ whole genome shotgun (WGS) entry which is preliminary data.</text>
</comment>
<feature type="binding site" evidence="7">
    <location>
        <position position="23"/>
    </location>
    <ligand>
        <name>UDP-N-acetyl-alpha-D-muramoyl-L-alanyl-D-glutamate</name>
        <dbReference type="ChEBI" id="CHEBI:83900"/>
    </ligand>
</feature>
<feature type="domain" description="Mur ligase central" evidence="13">
    <location>
        <begin position="104"/>
        <end position="304"/>
    </location>
</feature>
<dbReference type="InterPro" id="IPR036615">
    <property type="entry name" value="Mur_ligase_C_dom_sf"/>
</dbReference>
<dbReference type="InterPro" id="IPR004101">
    <property type="entry name" value="Mur_ligase_C"/>
</dbReference>
<evidence type="ECO:0000256" key="10">
    <source>
        <dbReference type="RuleBase" id="RU004136"/>
    </source>
</evidence>
<feature type="binding site" evidence="7">
    <location>
        <position position="25"/>
    </location>
    <ligand>
        <name>UDP-N-acetyl-alpha-D-muramoyl-L-alanyl-D-glutamate</name>
        <dbReference type="ChEBI" id="CHEBI:83900"/>
    </ligand>
</feature>
<dbReference type="PANTHER" id="PTHR23135">
    <property type="entry name" value="MUR LIGASE FAMILY MEMBER"/>
    <property type="match status" value="1"/>
</dbReference>
<dbReference type="Gene3D" id="3.40.1390.10">
    <property type="entry name" value="MurE/MurF, N-terminal domain"/>
    <property type="match status" value="2"/>
</dbReference>
<comment type="PTM">
    <text evidence="7">Carboxylation is probably crucial for Mg(2+) binding and, consequently, for the gamma-phosphate positioning of ATP.</text>
</comment>
<evidence type="ECO:0000256" key="9">
    <source>
        <dbReference type="RuleBase" id="RU004135"/>
    </source>
</evidence>
<evidence type="ECO:0000259" key="11">
    <source>
        <dbReference type="Pfam" id="PF01225"/>
    </source>
</evidence>
<comment type="catalytic activity">
    <reaction evidence="7">
        <text>UDP-N-acetyl-alpha-D-muramoyl-L-alanyl-D-glutamate + meso-2,6-diaminopimelate + ATP = UDP-N-acetyl-alpha-D-muramoyl-L-alanyl-gamma-D-glutamyl-meso-2,6-diaminopimelate + ADP + phosphate + H(+)</text>
        <dbReference type="Rhea" id="RHEA:23676"/>
        <dbReference type="ChEBI" id="CHEBI:15378"/>
        <dbReference type="ChEBI" id="CHEBI:30616"/>
        <dbReference type="ChEBI" id="CHEBI:43474"/>
        <dbReference type="ChEBI" id="CHEBI:57791"/>
        <dbReference type="ChEBI" id="CHEBI:83900"/>
        <dbReference type="ChEBI" id="CHEBI:83905"/>
        <dbReference type="ChEBI" id="CHEBI:456216"/>
        <dbReference type="EC" id="6.3.2.13"/>
    </reaction>
</comment>
<evidence type="ECO:0000256" key="7">
    <source>
        <dbReference type="HAMAP-Rule" id="MF_00208"/>
    </source>
</evidence>
<organism evidence="14 15">
    <name type="scientific">Candidatus Paenalcaligenes intestinipullorum</name>
    <dbReference type="NCBI Taxonomy" id="2838718"/>
    <lineage>
        <taxon>Bacteria</taxon>
        <taxon>Pseudomonadati</taxon>
        <taxon>Pseudomonadota</taxon>
        <taxon>Betaproteobacteria</taxon>
        <taxon>Burkholderiales</taxon>
        <taxon>Alcaligenaceae</taxon>
        <taxon>Paenalcaligenes</taxon>
    </lineage>
</organism>
<keyword evidence="6 8" id="KW-0961">Cell wall biogenesis/degradation</keyword>
<comment type="similarity">
    <text evidence="8">Belongs to the MurCDEF family. MurF subfamily.</text>
</comment>
<reference evidence="14" key="2">
    <citation type="submission" date="2021-04" db="EMBL/GenBank/DDBJ databases">
        <authorList>
            <person name="Gilroy R."/>
        </authorList>
    </citation>
    <scope>NUCLEOTIDE SEQUENCE</scope>
    <source>
        <strain evidence="14">9264</strain>
    </source>
</reference>
<dbReference type="GO" id="GO:0009252">
    <property type="term" value="P:peptidoglycan biosynthetic process"/>
    <property type="evidence" value="ECO:0007669"/>
    <property type="project" value="UniProtKB-UniRule"/>
</dbReference>
<evidence type="ECO:0000256" key="6">
    <source>
        <dbReference type="ARBA" id="ARBA00023316"/>
    </source>
</evidence>
<comment type="function">
    <text evidence="7">Catalyzes the addition of meso-diaminopimelic acid to the nucleotide precursor UDP-N-acetylmuramoyl-L-alanyl-D-glutamate (UMAG) in the biosynthesis of bacterial cell-wall peptidoglycan.</text>
</comment>
<evidence type="ECO:0000259" key="13">
    <source>
        <dbReference type="Pfam" id="PF08245"/>
    </source>
</evidence>
<name>A0A9D2RGH9_9BURK</name>
<dbReference type="SUPFAM" id="SSF63418">
    <property type="entry name" value="MurE/MurF N-terminal domain"/>
    <property type="match status" value="2"/>
</dbReference>
<dbReference type="GO" id="GO:0000287">
    <property type="term" value="F:magnesium ion binding"/>
    <property type="evidence" value="ECO:0007669"/>
    <property type="project" value="UniProtKB-UniRule"/>
</dbReference>
<comment type="similarity">
    <text evidence="1 7">Belongs to the MurCDEF family. MurE subfamily.</text>
</comment>
<feature type="domain" description="Mur ligase N-terminal catalytic" evidence="11">
    <location>
        <begin position="497"/>
        <end position="541"/>
    </location>
</feature>
<dbReference type="GO" id="GO:0008765">
    <property type="term" value="F:UDP-N-acetylmuramoylalanyl-D-glutamate-2,6-diaminopimelate ligase activity"/>
    <property type="evidence" value="ECO:0007669"/>
    <property type="project" value="UniProtKB-UniRule"/>
</dbReference>
<dbReference type="HAMAP" id="MF_00208">
    <property type="entry name" value="MurE"/>
    <property type="match status" value="1"/>
</dbReference>
<dbReference type="NCBIfam" id="TIGR01143">
    <property type="entry name" value="murF"/>
    <property type="match status" value="1"/>
</dbReference>
<dbReference type="Gene3D" id="3.90.190.20">
    <property type="entry name" value="Mur ligase, C-terminal domain"/>
    <property type="match status" value="2"/>
</dbReference>
<dbReference type="NCBIfam" id="NF001126">
    <property type="entry name" value="PRK00139.1-4"/>
    <property type="match status" value="1"/>
</dbReference>
<evidence type="ECO:0000256" key="2">
    <source>
        <dbReference type="ARBA" id="ARBA00022618"/>
    </source>
</evidence>
<accession>A0A9D2RGH9</accession>
<evidence type="ECO:0000256" key="5">
    <source>
        <dbReference type="ARBA" id="ARBA00023306"/>
    </source>
</evidence>
<comment type="pathway">
    <text evidence="8 9">Cell wall biogenesis; peptidoglycan biosynthesis.</text>
</comment>
<keyword evidence="8" id="KW-0547">Nucleotide-binding</keyword>
<dbReference type="InterPro" id="IPR013221">
    <property type="entry name" value="Mur_ligase_cen"/>
</dbReference>
<dbReference type="InterPro" id="IPR036565">
    <property type="entry name" value="Mur-like_cat_sf"/>
</dbReference>
<dbReference type="InterPro" id="IPR000713">
    <property type="entry name" value="Mur_ligase_N"/>
</dbReference>
<feature type="binding site" evidence="7">
    <location>
        <position position="387"/>
    </location>
    <ligand>
        <name>meso-2,6-diaminopimelate</name>
        <dbReference type="ChEBI" id="CHEBI:57791"/>
    </ligand>
</feature>
<feature type="binding site" evidence="8">
    <location>
        <begin position="578"/>
        <end position="584"/>
    </location>
    <ligand>
        <name>ATP</name>
        <dbReference type="ChEBI" id="CHEBI:30616"/>
    </ligand>
</feature>
<dbReference type="GO" id="GO:0005737">
    <property type="term" value="C:cytoplasm"/>
    <property type="evidence" value="ECO:0007669"/>
    <property type="project" value="UniProtKB-SubCell"/>
</dbReference>
<keyword evidence="5 8" id="KW-0131">Cell cycle</keyword>
<feature type="binding site" evidence="7">
    <location>
        <position position="184"/>
    </location>
    <ligand>
        <name>UDP-N-acetyl-alpha-D-muramoyl-L-alanyl-D-glutamate</name>
        <dbReference type="ChEBI" id="CHEBI:83900"/>
    </ligand>
</feature>
<dbReference type="Pfam" id="PF01225">
    <property type="entry name" value="Mur_ligase"/>
    <property type="match status" value="2"/>
</dbReference>
<comment type="subcellular location">
    <subcellularLocation>
        <location evidence="8 9">Cytoplasm</location>
    </subcellularLocation>
</comment>
<dbReference type="Pfam" id="PF08245">
    <property type="entry name" value="Mur_ligase_M"/>
    <property type="match status" value="2"/>
</dbReference>
<dbReference type="SUPFAM" id="SSF53623">
    <property type="entry name" value="MurD-like peptide ligases, catalytic domain"/>
    <property type="match status" value="2"/>
</dbReference>
<proteinExistence type="inferred from homology"/>
<evidence type="ECO:0000313" key="14">
    <source>
        <dbReference type="EMBL" id="HJD44420.1"/>
    </source>
</evidence>
<dbReference type="InterPro" id="IPR035911">
    <property type="entry name" value="MurE/MurF_N"/>
</dbReference>
<comment type="caution">
    <text evidence="7">Lacks conserved residue(s) required for the propagation of feature annotation.</text>
</comment>
<comment type="cofactor">
    <cofactor evidence="7">
        <name>Mg(2+)</name>
        <dbReference type="ChEBI" id="CHEBI:18420"/>
    </cofactor>
</comment>
<evidence type="ECO:0000256" key="4">
    <source>
        <dbReference type="ARBA" id="ARBA00022984"/>
    </source>
</evidence>
<feature type="binding site" evidence="7">
    <location>
        <position position="176"/>
    </location>
    <ligand>
        <name>UDP-N-acetyl-alpha-D-muramoyl-L-alanyl-D-glutamate</name>
        <dbReference type="ChEBI" id="CHEBI:83900"/>
    </ligand>
</feature>
<keyword evidence="8" id="KW-0067">ATP-binding</keyword>
<dbReference type="GO" id="GO:0005524">
    <property type="term" value="F:ATP binding"/>
    <property type="evidence" value="ECO:0007669"/>
    <property type="project" value="UniProtKB-UniRule"/>
</dbReference>
<feature type="binding site" evidence="7">
    <location>
        <begin position="411"/>
        <end position="414"/>
    </location>
    <ligand>
        <name>meso-2,6-diaminopimelate</name>
        <dbReference type="ChEBI" id="CHEBI:57791"/>
    </ligand>
</feature>
<dbReference type="EC" id="6.3.2.13" evidence="7"/>
<evidence type="ECO:0000256" key="1">
    <source>
        <dbReference type="ARBA" id="ARBA00005898"/>
    </source>
</evidence>
<feature type="binding site" evidence="7">
    <location>
        <position position="467"/>
    </location>
    <ligand>
        <name>meso-2,6-diaminopimelate</name>
        <dbReference type="ChEBI" id="CHEBI:57791"/>
    </ligand>
</feature>
<dbReference type="InterPro" id="IPR005863">
    <property type="entry name" value="UDP-N-AcMur_synth"/>
</dbReference>
<gene>
    <name evidence="8 14" type="primary">murF</name>
    <name evidence="7" type="synonym">murE</name>
    <name evidence="14" type="ORF">H9906_05235</name>
</gene>
<dbReference type="EMBL" id="DWUQ01000105">
    <property type="protein sequence ID" value="HJD44420.1"/>
    <property type="molecule type" value="Genomic_DNA"/>
</dbReference>
<evidence type="ECO:0000313" key="15">
    <source>
        <dbReference type="Proteomes" id="UP000823889"/>
    </source>
</evidence>
<keyword evidence="7" id="KW-0460">Magnesium</keyword>
<keyword evidence="4 8" id="KW-0573">Peptidoglycan synthesis</keyword>
<dbReference type="EC" id="6.3.2.10" evidence="8"/>
<feature type="binding site" evidence="7">
    <location>
        <begin position="106"/>
        <end position="112"/>
    </location>
    <ligand>
        <name>ATP</name>
        <dbReference type="ChEBI" id="CHEBI:30616"/>
    </ligand>
</feature>
<feature type="binding site" evidence="7">
    <location>
        <position position="182"/>
    </location>
    <ligand>
        <name>UDP-N-acetyl-alpha-D-muramoyl-L-alanyl-D-glutamate</name>
        <dbReference type="ChEBI" id="CHEBI:83900"/>
    </ligand>
</feature>
<keyword evidence="3 8" id="KW-0133">Cell shape</keyword>
<dbReference type="SUPFAM" id="SSF53244">
    <property type="entry name" value="MurD-like peptide ligases, peptide-binding domain"/>
    <property type="match status" value="2"/>
</dbReference>
<dbReference type="AlphaFoldDB" id="A0A9D2RGH9"/>
<feature type="short sequence motif" description="Meso-diaminopimelate recognition motif" evidence="7">
    <location>
        <begin position="411"/>
        <end position="414"/>
    </location>
</feature>
<feature type="domain" description="Mur ligase C-terminal" evidence="12">
    <location>
        <begin position="788"/>
        <end position="905"/>
    </location>
</feature>
<feature type="binding site" evidence="7">
    <location>
        <position position="463"/>
    </location>
    <ligand>
        <name>meso-2,6-diaminopimelate</name>
        <dbReference type="ChEBI" id="CHEBI:57791"/>
    </ligand>
</feature>
<sequence>MSTAVKIIEWLRQHVPETAQLCLDSRQLTAGDVFVACPGVAGDGRDFIEAAIENGAVAVVTEAFQQPRTLSVPVLEVVGLQALLGEVAHEWWGRPSEAMTIMAVTGTNGKTSSVQWLAGALNNSTVPCGTIGTLGVTLPDGTNLGGALTTPDVLTMHRSLARLRAAGANLVALEASSIGIEQGRLDGVNIAIAAFTNLSHDHLDYHETLENYQAAKNRLFHWPGLQTAVINADDAFGRELLSQPLHAKKVSYSLQDTSADVVASDVHHGADGQVFTLQTAHGQAQILTHLLGEHNVANLLLVSGILTELGWPVSKIARLMATLGPVAGRLEIVNAVAAIAKNAPAPLVVVDYAHSPDALERALHALRGVATIRGGKLKCIFGCGGDRDRAKRPIMGGIAAALADEVVLTNDNPRSEDPDDILKQILDGIDSNAAHTRVQPDRAKAILETIWQAEPADLILIAGKGHETYQEIKGERFAFDDRQWGSFALSWLRGVNLSTDTRTLQPNDLFVALNGERFDGHAYLALAREKGACAAIVSEPHPEVNLPQFVLGDTRQALITIATVWRQRFSIPVVAICGSNGKTTTKEMVASIFRAQFGQGHTVATVGNLNNDLGVPLSVLRLRTEHQAAVFELGMNHPGEIAVLTAIAQPTVALVNNAQREHQEFLHTVEAVAQENGEVIRGLADQGVAVFPNDEPYTALWQEYAGERSVVRFGFAEGAEVSATTIHAGAESTGFTLTIHSEQAKVKLPAPGVHNLRNALAASACAWAIGIELPAIIEGLQSFKPVQGRMQPKTVVPGFQLIDDSYNANPDSVRAAIDVLAQLEGERVLVLGDMSEVGVQSQAVHAEVGNYARDQGIGHLLVLGNDAKYAAQAYGEAAQVVESLESLVEELIALMPAHVLIKGSRSARMDRVVTALEQHFSDKDGASHVA</sequence>
<dbReference type="InterPro" id="IPR005761">
    <property type="entry name" value="UDP-N-AcMur-Glu-dNH2Pim_ligase"/>
</dbReference>
<keyword evidence="8" id="KW-0963">Cytoplasm</keyword>
<dbReference type="GO" id="GO:0071555">
    <property type="term" value="P:cell wall organization"/>
    <property type="evidence" value="ECO:0007669"/>
    <property type="project" value="UniProtKB-KW"/>
</dbReference>
<dbReference type="NCBIfam" id="NF008896">
    <property type="entry name" value="PRK11929.1"/>
    <property type="match status" value="1"/>
</dbReference>
<feature type="domain" description="Mur ligase N-terminal catalytic" evidence="11">
    <location>
        <begin position="21"/>
        <end position="87"/>
    </location>
</feature>
<evidence type="ECO:0000256" key="3">
    <source>
        <dbReference type="ARBA" id="ARBA00022960"/>
    </source>
</evidence>
<evidence type="ECO:0000256" key="8">
    <source>
        <dbReference type="HAMAP-Rule" id="MF_02019"/>
    </source>
</evidence>
<keyword evidence="2 8" id="KW-0132">Cell division</keyword>
<feature type="modified residue" description="N6-carboxylysine" evidence="7">
    <location>
        <position position="216"/>
    </location>
</feature>
<reference evidence="14" key="1">
    <citation type="journal article" date="2021" name="PeerJ">
        <title>Extensive microbial diversity within the chicken gut microbiome revealed by metagenomics and culture.</title>
        <authorList>
            <person name="Gilroy R."/>
            <person name="Ravi A."/>
            <person name="Getino M."/>
            <person name="Pursley I."/>
            <person name="Horton D.L."/>
            <person name="Alikhan N.F."/>
            <person name="Baker D."/>
            <person name="Gharbi K."/>
            <person name="Hall N."/>
            <person name="Watson M."/>
            <person name="Adriaenssens E.M."/>
            <person name="Foster-Nyarko E."/>
            <person name="Jarju S."/>
            <person name="Secka A."/>
            <person name="Antonio M."/>
            <person name="Oren A."/>
            <person name="Chaudhuri R.R."/>
            <person name="La Ragione R."/>
            <person name="Hildebrand F."/>
            <person name="Pallen M.J."/>
        </authorList>
    </citation>
    <scope>NUCLEOTIDE SEQUENCE</scope>
    <source>
        <strain evidence="14">9264</strain>
    </source>
</reference>
<dbReference type="Gene3D" id="3.40.1190.10">
    <property type="entry name" value="Mur-like, catalytic domain"/>
    <property type="match status" value="2"/>
</dbReference>
<feature type="domain" description="Mur ligase central" evidence="13">
    <location>
        <begin position="576"/>
        <end position="766"/>
    </location>
</feature>
<feature type="binding site" evidence="7">
    <location>
        <begin position="149"/>
        <end position="150"/>
    </location>
    <ligand>
        <name>UDP-N-acetyl-alpha-D-muramoyl-L-alanyl-D-glutamate</name>
        <dbReference type="ChEBI" id="CHEBI:83900"/>
    </ligand>
</feature>
<dbReference type="HAMAP" id="MF_02019">
    <property type="entry name" value="MurF"/>
    <property type="match status" value="1"/>
</dbReference>
<keyword evidence="8 14" id="KW-0436">Ligase</keyword>
<feature type="domain" description="Mur ligase C-terminal" evidence="12">
    <location>
        <begin position="343"/>
        <end position="465"/>
    </location>
</feature>